<dbReference type="AlphaFoldDB" id="A0A376WZB2"/>
<accession>A0A376WZB2</accession>
<dbReference type="EMBL" id="UGDD01000002">
    <property type="protein sequence ID" value="STJ54979.1"/>
    <property type="molecule type" value="Genomic_DNA"/>
</dbReference>
<dbReference type="PROSITE" id="PS51186">
    <property type="entry name" value="GNAT"/>
    <property type="match status" value="1"/>
</dbReference>
<organism evidence="2 3">
    <name type="scientific">Escherichia coli</name>
    <dbReference type="NCBI Taxonomy" id="562"/>
    <lineage>
        <taxon>Bacteria</taxon>
        <taxon>Pseudomonadati</taxon>
        <taxon>Pseudomonadota</taxon>
        <taxon>Gammaproteobacteria</taxon>
        <taxon>Enterobacterales</taxon>
        <taxon>Enterobacteriaceae</taxon>
        <taxon>Escherichia</taxon>
    </lineage>
</organism>
<gene>
    <name evidence="2" type="primary">speG_1</name>
    <name evidence="2" type="ORF">NCTC9045_02892</name>
</gene>
<dbReference type="GO" id="GO:0004145">
    <property type="term" value="F:diamine N-acetyltransferase activity"/>
    <property type="evidence" value="ECO:0007669"/>
    <property type="project" value="UniProtKB-EC"/>
</dbReference>
<evidence type="ECO:0000259" key="1">
    <source>
        <dbReference type="PROSITE" id="PS51186"/>
    </source>
</evidence>
<dbReference type="PANTHER" id="PTHR43415">
    <property type="entry name" value="SPERMIDINE N(1)-ACETYLTRANSFERASE"/>
    <property type="match status" value="1"/>
</dbReference>
<proteinExistence type="predicted"/>
<sequence>MVELSDLYDKHIHDQSERRFVVECDGEKAGLVELVEINHVHRRAEFQIIISPEYQGKGLATRAAKLAMDYGFTVLNLYKLYLIVDKENEKAIHIYRKLGFSVEGELMHEFFINGQYRNAIRMCIFQHQYLAEHKTPGQTLLKPTAQ</sequence>
<reference evidence="2 3" key="1">
    <citation type="submission" date="2018-06" db="EMBL/GenBank/DDBJ databases">
        <authorList>
            <consortium name="Pathogen Informatics"/>
            <person name="Doyle S."/>
        </authorList>
    </citation>
    <scope>NUCLEOTIDE SEQUENCE [LARGE SCALE GENOMIC DNA]</scope>
    <source>
        <strain evidence="2 3">NCTC9045</strain>
    </source>
</reference>
<dbReference type="SUPFAM" id="SSF55729">
    <property type="entry name" value="Acyl-CoA N-acyltransferases (Nat)"/>
    <property type="match status" value="1"/>
</dbReference>
<name>A0A376WZB2_ECOLX</name>
<dbReference type="CDD" id="cd04301">
    <property type="entry name" value="NAT_SF"/>
    <property type="match status" value="1"/>
</dbReference>
<dbReference type="Pfam" id="PF00583">
    <property type="entry name" value="Acetyltransf_1"/>
    <property type="match status" value="1"/>
</dbReference>
<dbReference type="InterPro" id="IPR000182">
    <property type="entry name" value="GNAT_dom"/>
</dbReference>
<dbReference type="InterPro" id="IPR016181">
    <property type="entry name" value="Acyl_CoA_acyltransferase"/>
</dbReference>
<dbReference type="PANTHER" id="PTHR43415:SF6">
    <property type="entry name" value="SPERMIDINE N(1)-ACETYLTRANSFERASE"/>
    <property type="match status" value="1"/>
</dbReference>
<protein>
    <submittedName>
        <fullName evidence="2">Spermidine N1-acetyltransferase</fullName>
        <ecNumber evidence="2">2.3.1.57</ecNumber>
    </submittedName>
</protein>
<evidence type="ECO:0000313" key="3">
    <source>
        <dbReference type="Proteomes" id="UP000254503"/>
    </source>
</evidence>
<keyword evidence="2" id="KW-0808">Transferase</keyword>
<keyword evidence="2" id="KW-0012">Acyltransferase</keyword>
<feature type="domain" description="N-acetyltransferase" evidence="1">
    <location>
        <begin position="1"/>
        <end position="127"/>
    </location>
</feature>
<dbReference type="Gene3D" id="3.40.630.30">
    <property type="match status" value="1"/>
</dbReference>
<dbReference type="EC" id="2.3.1.57" evidence="2"/>
<evidence type="ECO:0000313" key="2">
    <source>
        <dbReference type="EMBL" id="STJ54979.1"/>
    </source>
</evidence>
<dbReference type="NCBIfam" id="NF011709">
    <property type="entry name" value="PRK15130.1"/>
    <property type="match status" value="1"/>
</dbReference>
<dbReference type="Proteomes" id="UP000254503">
    <property type="component" value="Unassembled WGS sequence"/>
</dbReference>